<feature type="compositionally biased region" description="Basic and acidic residues" evidence="2">
    <location>
        <begin position="1647"/>
        <end position="1674"/>
    </location>
</feature>
<feature type="compositionally biased region" description="Acidic residues" evidence="2">
    <location>
        <begin position="1262"/>
        <end position="1310"/>
    </location>
</feature>
<feature type="domain" description="J" evidence="3">
    <location>
        <begin position="1006"/>
        <end position="1085"/>
    </location>
</feature>
<feature type="coiled-coil region" evidence="1">
    <location>
        <begin position="196"/>
        <end position="237"/>
    </location>
</feature>
<reference evidence="4" key="1">
    <citation type="journal article" date="2015" name="PLoS ONE">
        <title>Comprehensive Evaluation of Toxoplasma gondii VEG and Neospora caninum LIV Genomes with Tachyzoite Stage Transcriptome and Proteome Defines Novel Transcript Features.</title>
        <authorList>
            <person name="Ramaprasad A."/>
            <person name="Mourier T."/>
            <person name="Naeem R."/>
            <person name="Malas T.B."/>
            <person name="Moussa E."/>
            <person name="Panigrahi A."/>
            <person name="Vermont S.J."/>
            <person name="Otto T.D."/>
            <person name="Wastling J."/>
            <person name="Pain A."/>
        </authorList>
    </citation>
    <scope>NUCLEOTIDE SEQUENCE</scope>
    <source>
        <strain evidence="4">VEG</strain>
    </source>
</reference>
<feature type="region of interest" description="Disordered" evidence="2">
    <location>
        <begin position="1434"/>
        <end position="1503"/>
    </location>
</feature>
<keyword evidence="1" id="KW-0175">Coiled coil</keyword>
<organism evidence="4">
    <name type="scientific">Toxoplasma gondii (strain ATCC 50861 / VEG)</name>
    <dbReference type="NCBI Taxonomy" id="432359"/>
    <lineage>
        <taxon>Eukaryota</taxon>
        <taxon>Sar</taxon>
        <taxon>Alveolata</taxon>
        <taxon>Apicomplexa</taxon>
        <taxon>Conoidasida</taxon>
        <taxon>Coccidia</taxon>
        <taxon>Eucoccidiorida</taxon>
        <taxon>Eimeriorina</taxon>
        <taxon>Sarcocystidae</taxon>
        <taxon>Toxoplasma</taxon>
    </lineage>
</organism>
<feature type="region of interest" description="Disordered" evidence="2">
    <location>
        <begin position="713"/>
        <end position="739"/>
    </location>
</feature>
<feature type="compositionally biased region" description="Basic and acidic residues" evidence="2">
    <location>
        <begin position="1138"/>
        <end position="1150"/>
    </location>
</feature>
<feature type="region of interest" description="Disordered" evidence="2">
    <location>
        <begin position="298"/>
        <end position="359"/>
    </location>
</feature>
<evidence type="ECO:0000256" key="2">
    <source>
        <dbReference type="SAM" id="MobiDB-lite"/>
    </source>
</evidence>
<dbReference type="InterPro" id="IPR011990">
    <property type="entry name" value="TPR-like_helical_dom_sf"/>
</dbReference>
<gene>
    <name evidence="4" type="ORF">BN1205_105850</name>
</gene>
<dbReference type="EMBL" id="LN714499">
    <property type="protein sequence ID" value="CEL76132.1"/>
    <property type="molecule type" value="Genomic_DNA"/>
</dbReference>
<name>A0A0F7V7P4_TOXGV</name>
<dbReference type="SUPFAM" id="SSF46565">
    <property type="entry name" value="Chaperone J-domain"/>
    <property type="match status" value="1"/>
</dbReference>
<feature type="compositionally biased region" description="Basic and acidic residues" evidence="2">
    <location>
        <begin position="2004"/>
        <end position="2038"/>
    </location>
</feature>
<feature type="compositionally biased region" description="Basic and acidic residues" evidence="2">
    <location>
        <begin position="1184"/>
        <end position="1204"/>
    </location>
</feature>
<feature type="compositionally biased region" description="Basic and acidic residues" evidence="2">
    <location>
        <begin position="1689"/>
        <end position="1700"/>
    </location>
</feature>
<protein>
    <submittedName>
        <fullName evidence="4">DnaJ domain-containing protein</fullName>
    </submittedName>
</protein>
<feature type="compositionally biased region" description="Basic and acidic residues" evidence="2">
    <location>
        <begin position="1436"/>
        <end position="1464"/>
    </location>
</feature>
<feature type="region of interest" description="Disordered" evidence="2">
    <location>
        <begin position="1102"/>
        <end position="1151"/>
    </location>
</feature>
<feature type="region of interest" description="Disordered" evidence="2">
    <location>
        <begin position="892"/>
        <end position="923"/>
    </location>
</feature>
<feature type="compositionally biased region" description="Basic and acidic residues" evidence="2">
    <location>
        <begin position="1326"/>
        <end position="1336"/>
    </location>
</feature>
<feature type="compositionally biased region" description="Polar residues" evidence="2">
    <location>
        <begin position="1724"/>
        <end position="1737"/>
    </location>
</feature>
<sequence length="2044" mass="225570">MPPGTTHRSGPSRRRLFSFYGSSADSDAGFSAEADDTLTGVGRSKLASSYQAPPYLSSSRLSSSLYIPSAYLSSSFAPSSARACYSSSRGAESRPGRRERETESRAASSSDFAFRSPSPLSPRSPLSKSSSKESFSHDFFPRNSFPHASTNAEQGEAADARVEQSADVEHLKRVVSRIERDDAAQRQQIRQQQTLLQKQETLLLHQERQLVEREEEVQRLSRELTQLKLEVKERQVVAEEARAGWLDAARSLQAFKARVRDGAETRRLVEDLLGEAKQKEKSLAEKIAFLEKQCGRSREDISDKRAGDTPETDRADNEARPSATADADRRPLKTGDDHGRGSTHPEKERETVPRVPSARGLESTSVFLGLLKQSMREREGDEEDAAQAQKLRQLLAEQPSLADAKEVRAFLAQSLRRETLQVRLYVQQRRALRAAETGCEDDGDPGFEDEEVAWVEEAHEKLRAHHVPKETLFLLFSFACASTLHTVMLTCLEEGNTRWLSLLKEAVVAQFLHRRLTSFQDVSPPSSSSALSSCSSVDLSCVGGGDRFVSSGRRGGGEGEEKVGRTVGEAASFREASAGTSFARGDLCDLRGSAHRELSLSAETEGGAPPQGGERASAVTLRGVSGEKEKEHPEGNEKKEKTEVCAGGQQRSVVGHDPETDGPLSPSERHHPLLVLLRSSRGNWQASLSWLSQTLLAAGPSFFSLHYSKAQPSSFAASSSPSSPSAEQTGRGERERESAWLSRAGQLIDEDGNSVLHWACRRSAPEVISRFGLLAFPSLPIFSKNKFGQTPADLVPPFLASPANAEKLSDAAILNAHKAIKLWRPLVFEIANKASAFYRNHENEAAYYTYTEAFKLQSLLLETHRHLESIGRPTLSSTISLVENTAKLAFNKASDKKGTHGPTGKKQLPKEGSSRRTDEKSCDRGKARSALRLRMWQEAVRCAADCSALMPSYRGAYDTAAEACELLLDWEGALAAMTQMQQRCGASFTAADRLRKERCEAQLKASAFQVLGVEKGASAALINRAFRKWSIRFHPDKASGLAPDLRVRNENFFKRLNDARLALLDRERCAMHLRLPHQPLYEHPGEAGEFLQCSREKKCGPTFREDSCASPEKASSFSSAQSASSASAFSSPSASSPSEEKNSSASEKPRPFLGSASVEALEQQREALLRSLASLERQRRGIEEEIAEEERREAARGDSREPLARARRHHREQEIQKLKDKEESKRQTLSDVLHELKRRHQESQGKEATHEKGDEGEREREDNEEEKEEEKEEEREDREEEREDREEEGEEKEEEGEEKEEEREEKEEEREEKKESGQAGVLPETPGDRTHRRSDTSMDSTLIGEEMDSFSLEERGTESADRAFVSSARAFSQLSPRSAGSGAFSRVREAPSTREDVEDENDFLQACGEDADWGYETGSDDQAFFLNQEMFTSVGEQREATSDVPKRGKEKRTETHGRFRDHTQDAFFGGSSQSEETTSLPTFEDNLPCTTTKTGETSSYSSSFSSLSASLARAKEVLSRTRAAVASSPLPQKKGTLSSPPSSPSISPSRRLPRQTAGASFFASSSSFSSSSCGGSEGVSEVRVPSRGSPQKAVGMENKTETARRFFAAPEELLRERRGETERKKMAPPPLSKSPIPLLKIGSSNSEKNKGTREIKEPRDATETEAHAAKEARKNSLFRPVSAPSPSSEKGEGDLSRRERWATQNQSFFFFRETDRVAKKLQTSDRPQGSRLSTATGEQRREVLSSPKNEQRHPYVGDPQPSSESRTTESKGKSDAERPEETECRGGRDAASTRARDDAEGREDADLKKSRNFLFEEDPDLPHNSGKKRAGDKSRFPPEELWSTGKNKRLPSSSCLQDNTPAFPDSLDAVDAPRVIPPSSAKYAGGAPGAGEGRSRDCREEDQGETCFLWKRKSTLRESESASSLPATPQEREGEDACFSPHSLSSRQESAEFCPPSSRSPSGRESGDSETREAALHAERHTPTGRKASEFFLAAAPPHAALKKQGETGREKGDRGHGGERVSDAHVTPREKGGDRVSAENCEF</sequence>
<dbReference type="SUPFAM" id="SSF48452">
    <property type="entry name" value="TPR-like"/>
    <property type="match status" value="1"/>
</dbReference>
<feature type="compositionally biased region" description="Basic and acidic residues" evidence="2">
    <location>
        <begin position="1766"/>
        <end position="1788"/>
    </location>
</feature>
<evidence type="ECO:0000259" key="3">
    <source>
        <dbReference type="PROSITE" id="PS50076"/>
    </source>
</evidence>
<dbReference type="PROSITE" id="PS50076">
    <property type="entry name" value="DNAJ_2"/>
    <property type="match status" value="1"/>
</dbReference>
<feature type="compositionally biased region" description="Basic and acidic residues" evidence="2">
    <location>
        <begin position="1612"/>
        <end position="1625"/>
    </location>
</feature>
<dbReference type="CDD" id="cd06257">
    <property type="entry name" value="DnaJ"/>
    <property type="match status" value="1"/>
</dbReference>
<feature type="compositionally biased region" description="Basic and acidic residues" evidence="2">
    <location>
        <begin position="1352"/>
        <end position="1361"/>
    </location>
</feature>
<evidence type="ECO:0000313" key="4">
    <source>
        <dbReference type="EMBL" id="CEL76132.1"/>
    </source>
</evidence>
<dbReference type="Gene3D" id="1.10.287.110">
    <property type="entry name" value="DnaJ domain"/>
    <property type="match status" value="1"/>
</dbReference>
<feature type="compositionally biased region" description="Basic and acidic residues" evidence="2">
    <location>
        <begin position="1211"/>
        <end position="1261"/>
    </location>
</feature>
<dbReference type="Pfam" id="PF00226">
    <property type="entry name" value="DnaJ"/>
    <property type="match status" value="1"/>
</dbReference>
<feature type="compositionally biased region" description="Basic and acidic residues" evidence="2">
    <location>
        <begin position="908"/>
        <end position="923"/>
    </location>
</feature>
<accession>A0A0F7V7P4</accession>
<dbReference type="InterPro" id="IPR036869">
    <property type="entry name" value="J_dom_sf"/>
</dbReference>
<feature type="compositionally biased region" description="Polar residues" evidence="2">
    <location>
        <begin position="1369"/>
        <end position="1378"/>
    </location>
</feature>
<feature type="region of interest" description="Disordered" evidence="2">
    <location>
        <begin position="601"/>
        <end position="667"/>
    </location>
</feature>
<feature type="compositionally biased region" description="Low complexity" evidence="2">
    <location>
        <begin position="1537"/>
        <end position="1550"/>
    </location>
</feature>
<feature type="region of interest" description="Disordered" evidence="2">
    <location>
        <begin position="1719"/>
        <end position="2044"/>
    </location>
</feature>
<feature type="compositionally biased region" description="Polar residues" evidence="2">
    <location>
        <begin position="1850"/>
        <end position="1860"/>
    </location>
</feature>
<feature type="region of interest" description="Disordered" evidence="2">
    <location>
        <begin position="75"/>
        <end position="166"/>
    </location>
</feature>
<feature type="compositionally biased region" description="Low complexity" evidence="2">
    <location>
        <begin position="1490"/>
        <end position="1503"/>
    </location>
</feature>
<proteinExistence type="predicted"/>
<feature type="compositionally biased region" description="Basic and acidic residues" evidence="2">
    <location>
        <begin position="1738"/>
        <end position="1755"/>
    </location>
</feature>
<dbReference type="InterPro" id="IPR001623">
    <property type="entry name" value="DnaJ_domain"/>
</dbReference>
<feature type="compositionally biased region" description="Basic and acidic residues" evidence="2">
    <location>
        <begin position="1794"/>
        <end position="1809"/>
    </location>
</feature>
<feature type="compositionally biased region" description="Low complexity" evidence="2">
    <location>
        <begin position="1557"/>
        <end position="1574"/>
    </location>
</feature>
<feature type="region of interest" description="Disordered" evidence="2">
    <location>
        <begin position="1184"/>
        <end position="1400"/>
    </location>
</feature>
<feature type="compositionally biased region" description="Basic and acidic residues" evidence="2">
    <location>
        <begin position="1386"/>
        <end position="1395"/>
    </location>
</feature>
<feature type="compositionally biased region" description="Basic and acidic residues" evidence="2">
    <location>
        <begin position="91"/>
        <end position="104"/>
    </location>
</feature>
<feature type="compositionally biased region" description="Basic and acidic residues" evidence="2">
    <location>
        <begin position="1829"/>
        <end position="1838"/>
    </location>
</feature>
<feature type="compositionally biased region" description="Basic and acidic residues" evidence="2">
    <location>
        <begin position="130"/>
        <end position="140"/>
    </location>
</feature>
<dbReference type="SMART" id="SM00271">
    <property type="entry name" value="DnaJ"/>
    <property type="match status" value="1"/>
</dbReference>
<feature type="compositionally biased region" description="Polar residues" evidence="2">
    <location>
        <begin position="1470"/>
        <end position="1481"/>
    </location>
</feature>
<feature type="compositionally biased region" description="Low complexity" evidence="2">
    <location>
        <begin position="105"/>
        <end position="129"/>
    </location>
</feature>
<feature type="compositionally biased region" description="Low complexity" evidence="2">
    <location>
        <begin position="1991"/>
        <end position="2000"/>
    </location>
</feature>
<feature type="compositionally biased region" description="Basic and acidic residues" evidence="2">
    <location>
        <begin position="298"/>
        <end position="319"/>
    </location>
</feature>
<feature type="compositionally biased region" description="Basic and acidic residues" evidence="2">
    <location>
        <begin position="1965"/>
        <end position="1982"/>
    </location>
</feature>
<feature type="compositionally biased region" description="Basic and acidic residues" evidence="2">
    <location>
        <begin position="625"/>
        <end position="643"/>
    </location>
</feature>
<evidence type="ECO:0000256" key="1">
    <source>
        <dbReference type="SAM" id="Coils"/>
    </source>
</evidence>
<feature type="region of interest" description="Disordered" evidence="2">
    <location>
        <begin position="1518"/>
        <end position="1700"/>
    </location>
</feature>
<feature type="compositionally biased region" description="Low complexity" evidence="2">
    <location>
        <begin position="713"/>
        <end position="726"/>
    </location>
</feature>
<feature type="compositionally biased region" description="Low complexity" evidence="2">
    <location>
        <begin position="1108"/>
        <end position="1137"/>
    </location>
</feature>
<feature type="compositionally biased region" description="Basic and acidic residues" evidence="2">
    <location>
        <begin position="326"/>
        <end position="352"/>
    </location>
</feature>